<feature type="signal peptide" evidence="1">
    <location>
        <begin position="1"/>
        <end position="19"/>
    </location>
</feature>
<sequence length="247" mass="28165">MKYLIGLLGLLFFTLSAFSQDKNLGGIVFDKETKFRLNRVKIFNSRTQISVFNNTKGEFFIDVRAGDLLISTLSGYKNDTLKVANQTSLVIYLKRLAIRLPEVVFKDSVLSAKAKYEETKKEFNKLYRLGNNKDIINVGPGGAGLGIDAIWSAFSKEGRNARRLLEVMERDYQNAIIDQVFNRELVARSTGLKGDKLLIFMLNFRPSYAFVVKANEYDLVNYIKQASMRFNMSNFQNISELKPIELP</sequence>
<dbReference type="EMBL" id="SWBP01000001">
    <property type="protein sequence ID" value="TKC00912.1"/>
    <property type="molecule type" value="Genomic_DNA"/>
</dbReference>
<protein>
    <recommendedName>
        <fullName evidence="4">Carboxypeptidase-like regulatory domain-containing protein</fullName>
    </recommendedName>
</protein>
<dbReference type="OrthoDB" id="714262at2"/>
<evidence type="ECO:0008006" key="4">
    <source>
        <dbReference type="Google" id="ProtNLM"/>
    </source>
</evidence>
<dbReference type="SUPFAM" id="SSF49464">
    <property type="entry name" value="Carboxypeptidase regulatory domain-like"/>
    <property type="match status" value="1"/>
</dbReference>
<dbReference type="Proteomes" id="UP000308181">
    <property type="component" value="Unassembled WGS sequence"/>
</dbReference>
<name>A0A4U1C6A8_9SPHI</name>
<keyword evidence="1" id="KW-0732">Signal</keyword>
<dbReference type="AlphaFoldDB" id="A0A4U1C6A8"/>
<accession>A0A4U1C6A8</accession>
<evidence type="ECO:0000313" key="3">
    <source>
        <dbReference type="Proteomes" id="UP000308181"/>
    </source>
</evidence>
<dbReference type="InterPro" id="IPR008969">
    <property type="entry name" value="CarboxyPept-like_regulatory"/>
</dbReference>
<reference evidence="2 3" key="1">
    <citation type="submission" date="2019-04" db="EMBL/GenBank/DDBJ databases">
        <title>Pedobacter sp. AR-3-17 sp. nov., isolated from Arctic soil.</title>
        <authorList>
            <person name="Dahal R.H."/>
            <person name="Kim D.-U."/>
        </authorList>
    </citation>
    <scope>NUCLEOTIDE SEQUENCE [LARGE SCALE GENOMIC DNA]</scope>
    <source>
        <strain evidence="2 3">AR-3-17</strain>
    </source>
</reference>
<evidence type="ECO:0000313" key="2">
    <source>
        <dbReference type="EMBL" id="TKC00912.1"/>
    </source>
</evidence>
<keyword evidence="3" id="KW-1185">Reference proteome</keyword>
<organism evidence="2 3">
    <name type="scientific">Pedobacter cryophilus</name>
    <dbReference type="NCBI Taxonomy" id="2571271"/>
    <lineage>
        <taxon>Bacteria</taxon>
        <taxon>Pseudomonadati</taxon>
        <taxon>Bacteroidota</taxon>
        <taxon>Sphingobacteriia</taxon>
        <taxon>Sphingobacteriales</taxon>
        <taxon>Sphingobacteriaceae</taxon>
        <taxon>Pedobacter</taxon>
    </lineage>
</organism>
<gene>
    <name evidence="2" type="ORF">FA046_04335</name>
</gene>
<evidence type="ECO:0000256" key="1">
    <source>
        <dbReference type="SAM" id="SignalP"/>
    </source>
</evidence>
<comment type="caution">
    <text evidence="2">The sequence shown here is derived from an EMBL/GenBank/DDBJ whole genome shotgun (WGS) entry which is preliminary data.</text>
</comment>
<proteinExistence type="predicted"/>
<dbReference type="RefSeq" id="WP_136825117.1">
    <property type="nucleotide sequence ID" value="NZ_SWBP01000001.1"/>
</dbReference>
<feature type="chain" id="PRO_5020761847" description="Carboxypeptidase-like regulatory domain-containing protein" evidence="1">
    <location>
        <begin position="20"/>
        <end position="247"/>
    </location>
</feature>